<dbReference type="AlphaFoldDB" id="A0A427TMR1"/>
<dbReference type="RefSeq" id="WP_125305791.1">
    <property type="nucleotide sequence ID" value="NZ_RSEC01000008.1"/>
</dbReference>
<feature type="domain" description="ER-bound oxygenase mpaB/mpaB'/Rubber oxygenase catalytic" evidence="2">
    <location>
        <begin position="12"/>
        <end position="247"/>
    </location>
</feature>
<dbReference type="Proteomes" id="UP000267081">
    <property type="component" value="Unassembled WGS sequence"/>
</dbReference>
<reference evidence="3 4" key="1">
    <citation type="submission" date="2018-12" db="EMBL/GenBank/DDBJ databases">
        <title>Amycolatopsis eburnea sp. nov. actinomycete associate with arbuscular mycorrhiza fungal spore.</title>
        <authorList>
            <person name="Lumyong S."/>
            <person name="Chaiya L."/>
        </authorList>
    </citation>
    <scope>NUCLEOTIDE SEQUENCE [LARGE SCALE GENOMIC DNA]</scope>
    <source>
        <strain evidence="3 4">GLM-1</strain>
    </source>
</reference>
<dbReference type="PANTHER" id="PTHR36151">
    <property type="entry name" value="BLR2777 PROTEIN"/>
    <property type="match status" value="1"/>
</dbReference>
<accession>A0A427TMR1</accession>
<evidence type="ECO:0000256" key="1">
    <source>
        <dbReference type="SAM" id="MobiDB-lite"/>
    </source>
</evidence>
<dbReference type="GO" id="GO:0016491">
    <property type="term" value="F:oxidoreductase activity"/>
    <property type="evidence" value="ECO:0007669"/>
    <property type="project" value="InterPro"/>
</dbReference>
<dbReference type="InterPro" id="IPR018713">
    <property type="entry name" value="MPAB/Lcp_cat_dom"/>
</dbReference>
<evidence type="ECO:0000313" key="4">
    <source>
        <dbReference type="Proteomes" id="UP000267081"/>
    </source>
</evidence>
<dbReference type="EMBL" id="RSEC01000008">
    <property type="protein sequence ID" value="RSD25652.1"/>
    <property type="molecule type" value="Genomic_DNA"/>
</dbReference>
<dbReference type="PANTHER" id="PTHR36151:SF3">
    <property type="entry name" value="ER-BOUND OXYGENASE MPAB_MPAB'_RUBBER OXYGENASE CATALYTIC DOMAIN-CONTAINING PROTEIN"/>
    <property type="match status" value="1"/>
</dbReference>
<keyword evidence="4" id="KW-1185">Reference proteome</keyword>
<gene>
    <name evidence="3" type="ORF">EIY87_01260</name>
</gene>
<dbReference type="OrthoDB" id="108890at2"/>
<dbReference type="Pfam" id="PF09995">
    <property type="entry name" value="MPAB_Lcp_cat"/>
    <property type="match status" value="1"/>
</dbReference>
<evidence type="ECO:0000313" key="3">
    <source>
        <dbReference type="EMBL" id="RSD25652.1"/>
    </source>
</evidence>
<organism evidence="3 4">
    <name type="scientific">Amycolatopsis eburnea</name>
    <dbReference type="NCBI Taxonomy" id="2267691"/>
    <lineage>
        <taxon>Bacteria</taxon>
        <taxon>Bacillati</taxon>
        <taxon>Actinomycetota</taxon>
        <taxon>Actinomycetes</taxon>
        <taxon>Pseudonocardiales</taxon>
        <taxon>Pseudonocardiaceae</taxon>
        <taxon>Amycolatopsis</taxon>
    </lineage>
</organism>
<evidence type="ECO:0000259" key="2">
    <source>
        <dbReference type="Pfam" id="PF09995"/>
    </source>
</evidence>
<name>A0A427TMR1_9PSEU</name>
<proteinExistence type="predicted"/>
<comment type="caution">
    <text evidence="3">The sequence shown here is derived from an EMBL/GenBank/DDBJ whole genome shotgun (WGS) entry which is preliminary data.</text>
</comment>
<feature type="compositionally biased region" description="Pro residues" evidence="1">
    <location>
        <begin position="289"/>
        <end position="302"/>
    </location>
</feature>
<sequence length="302" mass="33725">MAPPIVRGTAAWKYFGDFRDALLAGQVLVLQVAHPVVAAGVRDHSDYTSDPWTRLMRTGASLSIYVYGGVSGARVEAARLRSVHQAFVGSLPDGRRYSALDPSAYAWVHATLVMAPVDAQRFFGRPLSTSELDEYYAQLCGIGRILGVRERDLPPDWAAFSRYYDEMVAGFAGNPTIDQLFETIETVRKPVDWLPDRWWLPLRRAQARGQLFLIRATLPPALRDRLGLPWSARDQRRFDRFARVVRAVSTPLPPGLRTAHMRWTGRLNVWFRAHPKAYARLVGGNGPGATPPRVPPDGPARS</sequence>
<protein>
    <submittedName>
        <fullName evidence="3">DUF2236 domain-containing protein</fullName>
    </submittedName>
</protein>
<feature type="region of interest" description="Disordered" evidence="1">
    <location>
        <begin position="282"/>
        <end position="302"/>
    </location>
</feature>